<dbReference type="InterPro" id="IPR052876">
    <property type="entry name" value="Insect_Hormone_Regulators"/>
</dbReference>
<evidence type="ECO:0000256" key="1">
    <source>
        <dbReference type="SAM" id="MobiDB-lite"/>
    </source>
</evidence>
<organism evidence="2 3">
    <name type="scientific">Lingula anatina</name>
    <name type="common">Brachiopod</name>
    <name type="synonym">Lingula unguis</name>
    <dbReference type="NCBI Taxonomy" id="7574"/>
    <lineage>
        <taxon>Eukaryota</taxon>
        <taxon>Metazoa</taxon>
        <taxon>Spiralia</taxon>
        <taxon>Lophotrochozoa</taxon>
        <taxon>Brachiopoda</taxon>
        <taxon>Linguliformea</taxon>
        <taxon>Lingulata</taxon>
        <taxon>Lingulida</taxon>
        <taxon>Linguloidea</taxon>
        <taxon>Lingulidae</taxon>
        <taxon>Lingula</taxon>
    </lineage>
</organism>
<dbReference type="FunCoup" id="A0A1S3K204">
    <property type="interactions" value="62"/>
</dbReference>
<dbReference type="PANTHER" id="PTHR39940">
    <property type="entry name" value="PROTHORACICOTROPIC HORMONE, ISOFORM F"/>
    <property type="match status" value="1"/>
</dbReference>
<dbReference type="OrthoDB" id="5950649at2759"/>
<reference evidence="3" key="1">
    <citation type="submission" date="2025-08" db="UniProtKB">
        <authorList>
            <consortium name="RefSeq"/>
        </authorList>
    </citation>
    <scope>IDENTIFICATION</scope>
    <source>
        <tissue evidence="3">Gonads</tissue>
    </source>
</reference>
<dbReference type="SUPFAM" id="SSF57501">
    <property type="entry name" value="Cystine-knot cytokines"/>
    <property type="match status" value="1"/>
</dbReference>
<dbReference type="Proteomes" id="UP000085678">
    <property type="component" value="Unplaced"/>
</dbReference>
<gene>
    <name evidence="3" type="primary">LOC106178141</name>
</gene>
<dbReference type="Gene3D" id="2.10.90.10">
    <property type="entry name" value="Cystine-knot cytokines"/>
    <property type="match status" value="1"/>
</dbReference>
<evidence type="ECO:0000313" key="3">
    <source>
        <dbReference type="RefSeq" id="XP_013416660.1"/>
    </source>
</evidence>
<proteinExistence type="predicted"/>
<dbReference type="OMA" id="RAVNFCC"/>
<name>A0A1S3K204_LINAN</name>
<keyword evidence="2" id="KW-1185">Reference proteome</keyword>
<dbReference type="GO" id="GO:0005102">
    <property type="term" value="F:signaling receptor binding"/>
    <property type="evidence" value="ECO:0007669"/>
    <property type="project" value="TreeGrafter"/>
</dbReference>
<dbReference type="AlphaFoldDB" id="A0A1S3K204"/>
<dbReference type="PANTHER" id="PTHR39940:SF1">
    <property type="entry name" value="PROTHORACICOTROPIC HORMONE, ISOFORM F"/>
    <property type="match status" value="1"/>
</dbReference>
<dbReference type="InterPro" id="IPR029034">
    <property type="entry name" value="Cystine-knot_cytokine"/>
</dbReference>
<feature type="region of interest" description="Disordered" evidence="1">
    <location>
        <begin position="173"/>
        <end position="216"/>
    </location>
</feature>
<feature type="compositionally biased region" description="Basic residues" evidence="1">
    <location>
        <begin position="199"/>
        <end position="210"/>
    </location>
</feature>
<dbReference type="GeneID" id="106178141"/>
<feature type="region of interest" description="Disordered" evidence="1">
    <location>
        <begin position="222"/>
        <end position="241"/>
    </location>
</feature>
<protein>
    <submittedName>
        <fullName evidence="3">Protein trunk-like</fullName>
    </submittedName>
</protein>
<evidence type="ECO:0000313" key="2">
    <source>
        <dbReference type="Proteomes" id="UP000085678"/>
    </source>
</evidence>
<dbReference type="InParanoid" id="A0A1S3K204"/>
<dbReference type="KEGG" id="lak:106178141"/>
<accession>A0A1S3K204</accession>
<sequence length="333" mass="37934">MISPYFRNNSQVNPQILWVVVGLITIMSVRIIKTAPLQEDPGVETRSLASLSGQTRRGQILENEKHLRTNANKNASAHMTAEDLTAIQADDASVARAAYHTSRVSNRDNDRHMPSVKIECEPTSTETLRQMLGPAFNARYMSISRPYLRPSVGMSLAGGMVGDEPIEIRRRHDPANHHGQFRVPEGFERDLPSDYVSSQHRRHHHGQHRRSASERFLSRVKRAKTSPRRPGGGRGGSPPWQCDSRIVWDDLGSDHFPRFLRTVECTQQDCWFGHYSCVPRAFTVNVLRRKTDACVPVYGNPTGQDDRREIIRYEHEWIFEERSVTFCCDCSAE</sequence>
<dbReference type="RefSeq" id="XP_013416660.1">
    <property type="nucleotide sequence ID" value="XM_013561206.1"/>
</dbReference>